<dbReference type="GeneID" id="108702169"/>
<comment type="similarity">
    <text evidence="2 7">Belongs to the gastrin/cholecystokinin family.</text>
</comment>
<dbReference type="Proteomes" id="UP000186698">
    <property type="component" value="Chromosome 9_10S"/>
</dbReference>
<dbReference type="InterPro" id="IPR001651">
    <property type="entry name" value="Gastrin/CCK"/>
</dbReference>
<dbReference type="PANTHER" id="PTHR10786:SF0">
    <property type="entry name" value="CHOLECYSTOKININ"/>
    <property type="match status" value="1"/>
</dbReference>
<dbReference type="STRING" id="8355.A0A1L8EKG1"/>
<keyword evidence="9" id="KW-1185">Reference proteome</keyword>
<dbReference type="GO" id="GO:0030424">
    <property type="term" value="C:axon"/>
    <property type="evidence" value="ECO:0007669"/>
    <property type="project" value="TreeGrafter"/>
</dbReference>
<keyword evidence="3" id="KW-0964">Secreted</keyword>
<name>A0A1L8EKG1_XENLA</name>
<dbReference type="KEGG" id="xla:108702169"/>
<organism evidence="9 10">
    <name type="scientific">Xenopus laevis</name>
    <name type="common">African clawed frog</name>
    <dbReference type="NCBI Taxonomy" id="8355"/>
    <lineage>
        <taxon>Eukaryota</taxon>
        <taxon>Metazoa</taxon>
        <taxon>Chordata</taxon>
        <taxon>Craniata</taxon>
        <taxon>Vertebrata</taxon>
        <taxon>Euteleostomi</taxon>
        <taxon>Amphibia</taxon>
        <taxon>Batrachia</taxon>
        <taxon>Anura</taxon>
        <taxon>Pipoidea</taxon>
        <taxon>Pipidae</taxon>
        <taxon>Xenopodinae</taxon>
        <taxon>Xenopus</taxon>
        <taxon>Xenopus</taxon>
    </lineage>
</organism>
<evidence type="ECO:0000256" key="7">
    <source>
        <dbReference type="RuleBase" id="RU004362"/>
    </source>
</evidence>
<dbReference type="PaxDb" id="8355-A0A1L8EKG1"/>
<dbReference type="GO" id="GO:0005184">
    <property type="term" value="F:neuropeptide hormone activity"/>
    <property type="evidence" value="ECO:0007669"/>
    <property type="project" value="InterPro"/>
</dbReference>
<reference evidence="10" key="1">
    <citation type="submission" date="2025-08" db="UniProtKB">
        <authorList>
            <consortium name="RefSeq"/>
        </authorList>
    </citation>
    <scope>IDENTIFICATION</scope>
    <source>
        <strain evidence="10">J_2021</strain>
        <tissue evidence="10">Erythrocytes</tissue>
    </source>
</reference>
<evidence type="ECO:0000313" key="10">
    <source>
        <dbReference type="RefSeq" id="XP_041434916.1"/>
    </source>
</evidence>
<keyword evidence="5" id="KW-0165">Cleavage on pair of basic residues</keyword>
<evidence type="ECO:0000256" key="4">
    <source>
        <dbReference type="ARBA" id="ARBA00022641"/>
    </source>
</evidence>
<dbReference type="RefSeq" id="XP_041434916.1">
    <property type="nucleotide sequence ID" value="XM_041578982.1"/>
</dbReference>
<dbReference type="CTD" id="108702169"/>
<evidence type="ECO:0000256" key="6">
    <source>
        <dbReference type="ARBA" id="ARBA00022815"/>
    </source>
</evidence>
<dbReference type="GO" id="GO:0007586">
    <property type="term" value="P:digestion"/>
    <property type="evidence" value="ECO:0007669"/>
    <property type="project" value="InterPro"/>
</dbReference>
<sequence length="103" mass="11776">MHNKLYTIVLLVVLTTATLCRPMTDLESRSHGGSPRKTPGTSELSRRDLLASLSHEQKQLISQIFPHLYTDLINSEAHFHPVQDRDYAGWMDFGRRSLEEPES</sequence>
<dbReference type="PANTHER" id="PTHR10786">
    <property type="entry name" value="CHOLECYSTOKININ"/>
    <property type="match status" value="1"/>
</dbReference>
<protein>
    <submittedName>
        <fullName evidence="10">Gastrin/cholecystokinin-like peptide</fullName>
    </submittedName>
</protein>
<proteinExistence type="inferred from homology"/>
<evidence type="ECO:0000256" key="5">
    <source>
        <dbReference type="ARBA" id="ARBA00022685"/>
    </source>
</evidence>
<dbReference type="InterPro" id="IPR013152">
    <property type="entry name" value="Gastrin/cholecystokinin_CS"/>
</dbReference>
<evidence type="ECO:0000256" key="3">
    <source>
        <dbReference type="ARBA" id="ARBA00022525"/>
    </source>
</evidence>
<keyword evidence="4" id="KW-0765">Sulfation</keyword>
<dbReference type="Pfam" id="PF00918">
    <property type="entry name" value="Gastrin"/>
    <property type="match status" value="1"/>
</dbReference>
<dbReference type="AlphaFoldDB" id="A0A1L8EKG1"/>
<evidence type="ECO:0000256" key="2">
    <source>
        <dbReference type="ARBA" id="ARBA00006273"/>
    </source>
</evidence>
<dbReference type="GO" id="GO:0005615">
    <property type="term" value="C:extracellular space"/>
    <property type="evidence" value="ECO:0007669"/>
    <property type="project" value="TreeGrafter"/>
</dbReference>
<dbReference type="InterPro" id="IPR015499">
    <property type="entry name" value="CCK-like"/>
</dbReference>
<gene>
    <name evidence="10" type="primary">gast.S</name>
</gene>
<accession>A0A1L8EKG1</accession>
<dbReference type="OrthoDB" id="9924917at2759"/>
<dbReference type="OMA" id="THFPNWM"/>
<evidence type="ECO:0000259" key="8">
    <source>
        <dbReference type="Pfam" id="PF00918"/>
    </source>
</evidence>
<feature type="domain" description="Gastrin/cholecystokinin peptide hormone" evidence="8">
    <location>
        <begin position="44"/>
        <end position="102"/>
    </location>
</feature>
<dbReference type="PROSITE" id="PS00259">
    <property type="entry name" value="GASTRIN"/>
    <property type="match status" value="1"/>
</dbReference>
<comment type="subcellular location">
    <subcellularLocation>
        <location evidence="1 7">Secreted</location>
    </subcellularLocation>
</comment>
<evidence type="ECO:0000256" key="1">
    <source>
        <dbReference type="ARBA" id="ARBA00004613"/>
    </source>
</evidence>
<evidence type="ECO:0000313" key="9">
    <source>
        <dbReference type="Proteomes" id="UP000186698"/>
    </source>
</evidence>
<keyword evidence="6" id="KW-0027">Amidation</keyword>